<feature type="region of interest" description="Disordered" evidence="16">
    <location>
        <begin position="450"/>
        <end position="485"/>
    </location>
</feature>
<comment type="similarity">
    <text evidence="4">Belongs to the fasciclin-like AGP family.</text>
</comment>
<keyword evidence="7 17" id="KW-0812">Transmembrane</keyword>
<feature type="transmembrane region" description="Helical" evidence="17">
    <location>
        <begin position="391"/>
        <end position="416"/>
    </location>
</feature>
<evidence type="ECO:0000256" key="5">
    <source>
        <dbReference type="ARBA" id="ARBA00022475"/>
    </source>
</evidence>
<dbReference type="PROSITE" id="PS50213">
    <property type="entry name" value="FAS1"/>
    <property type="match status" value="1"/>
</dbReference>
<feature type="transmembrane region" description="Helical" evidence="17">
    <location>
        <begin position="602"/>
        <end position="624"/>
    </location>
</feature>
<evidence type="ECO:0000313" key="19">
    <source>
        <dbReference type="EMBL" id="WOL02221.1"/>
    </source>
</evidence>
<evidence type="ECO:0000256" key="14">
    <source>
        <dbReference type="ARBA" id="ARBA00023265"/>
    </source>
</evidence>
<dbReference type="PANTHER" id="PTHR31942">
    <property type="entry name" value="MLO-LIKE PROTEIN 1"/>
    <property type="match status" value="1"/>
</dbReference>
<evidence type="ECO:0000256" key="15">
    <source>
        <dbReference type="ARBA" id="ARBA00024686"/>
    </source>
</evidence>
<evidence type="ECO:0000256" key="2">
    <source>
        <dbReference type="ARBA" id="ARBA00004609"/>
    </source>
</evidence>
<keyword evidence="8" id="KW-0732">Signal</keyword>
<evidence type="ECO:0000256" key="9">
    <source>
        <dbReference type="ARBA" id="ARBA00022821"/>
    </source>
</evidence>
<keyword evidence="6" id="KW-0336">GPI-anchor</keyword>
<accession>A0AAQ3QAD2</accession>
<organism evidence="19 20">
    <name type="scientific">Canna indica</name>
    <name type="common">Indian-shot</name>
    <dbReference type="NCBI Taxonomy" id="4628"/>
    <lineage>
        <taxon>Eukaryota</taxon>
        <taxon>Viridiplantae</taxon>
        <taxon>Streptophyta</taxon>
        <taxon>Embryophyta</taxon>
        <taxon>Tracheophyta</taxon>
        <taxon>Spermatophyta</taxon>
        <taxon>Magnoliopsida</taxon>
        <taxon>Liliopsida</taxon>
        <taxon>Zingiberales</taxon>
        <taxon>Cannaceae</taxon>
        <taxon>Canna</taxon>
    </lineage>
</organism>
<evidence type="ECO:0000256" key="4">
    <source>
        <dbReference type="ARBA" id="ARBA00007843"/>
    </source>
</evidence>
<feature type="region of interest" description="Disordered" evidence="16">
    <location>
        <begin position="787"/>
        <end position="824"/>
    </location>
</feature>
<reference evidence="19 20" key="1">
    <citation type="submission" date="2023-10" db="EMBL/GenBank/DDBJ databases">
        <title>Chromosome-scale genome assembly provides insights into flower coloration mechanisms of Canna indica.</title>
        <authorList>
            <person name="Li C."/>
        </authorList>
    </citation>
    <scope>NUCLEOTIDE SEQUENCE [LARGE SCALE GENOMIC DNA]</scope>
    <source>
        <tissue evidence="19">Flower</tissue>
    </source>
</reference>
<feature type="compositionally biased region" description="Low complexity" evidence="16">
    <location>
        <begin position="452"/>
        <end position="465"/>
    </location>
</feature>
<feature type="transmembrane region" description="Helical" evidence="17">
    <location>
        <begin position="268"/>
        <end position="291"/>
    </location>
</feature>
<evidence type="ECO:0000313" key="20">
    <source>
        <dbReference type="Proteomes" id="UP001327560"/>
    </source>
</evidence>
<comment type="function">
    <text evidence="15">May be a cell surface adhesion protein.</text>
</comment>
<evidence type="ECO:0000256" key="1">
    <source>
        <dbReference type="ARBA" id="ARBA00004141"/>
    </source>
</evidence>
<dbReference type="EMBL" id="CP136892">
    <property type="protein sequence ID" value="WOL02221.1"/>
    <property type="molecule type" value="Genomic_DNA"/>
</dbReference>
<evidence type="ECO:0000256" key="17">
    <source>
        <dbReference type="SAM" id="Phobius"/>
    </source>
</evidence>
<dbReference type="GO" id="GO:0005886">
    <property type="term" value="C:plasma membrane"/>
    <property type="evidence" value="ECO:0007669"/>
    <property type="project" value="UniProtKB-SubCell"/>
</dbReference>
<evidence type="ECO:0000256" key="16">
    <source>
        <dbReference type="SAM" id="MobiDB-lite"/>
    </source>
</evidence>
<dbReference type="GO" id="GO:0006952">
    <property type="term" value="P:defense response"/>
    <property type="evidence" value="ECO:0007669"/>
    <property type="project" value="UniProtKB-KW"/>
</dbReference>
<protein>
    <submittedName>
        <fullName evidence="19">MLO-like protein 2</fullName>
    </submittedName>
</protein>
<evidence type="ECO:0000256" key="8">
    <source>
        <dbReference type="ARBA" id="ARBA00022729"/>
    </source>
</evidence>
<feature type="transmembrane region" description="Helical" evidence="17">
    <location>
        <begin position="145"/>
        <end position="166"/>
    </location>
</feature>
<feature type="domain" description="FAS1" evidence="18">
    <location>
        <begin position="631"/>
        <end position="774"/>
    </location>
</feature>
<evidence type="ECO:0000256" key="6">
    <source>
        <dbReference type="ARBA" id="ARBA00022622"/>
    </source>
</evidence>
<name>A0AAQ3QAD2_9LILI</name>
<evidence type="ECO:0000256" key="10">
    <source>
        <dbReference type="ARBA" id="ARBA00022974"/>
    </source>
</evidence>
<gene>
    <name evidence="19" type="ORF">Cni_G10940</name>
</gene>
<dbReference type="InterPro" id="IPR000782">
    <property type="entry name" value="FAS1_domain"/>
</dbReference>
<dbReference type="SMART" id="SM00554">
    <property type="entry name" value="FAS1"/>
    <property type="match status" value="1"/>
</dbReference>
<dbReference type="Proteomes" id="UP001327560">
    <property type="component" value="Chromosome 3"/>
</dbReference>
<comment type="subcellular location">
    <subcellularLocation>
        <location evidence="2">Cell membrane</location>
        <topology evidence="2">Lipid-anchor</topology>
        <topology evidence="2">GPI-anchor</topology>
    </subcellularLocation>
    <subcellularLocation>
        <location evidence="1">Membrane</location>
        <topology evidence="1">Multi-pass membrane protein</topology>
    </subcellularLocation>
</comment>
<evidence type="ECO:0000256" key="12">
    <source>
        <dbReference type="ARBA" id="ARBA00023136"/>
    </source>
</evidence>
<feature type="compositionally biased region" description="Polar residues" evidence="16">
    <location>
        <begin position="466"/>
        <end position="480"/>
    </location>
</feature>
<keyword evidence="10" id="KW-0654">Proteoglycan</keyword>
<dbReference type="Pfam" id="PF03094">
    <property type="entry name" value="Mlo"/>
    <property type="match status" value="2"/>
</dbReference>
<keyword evidence="6" id="KW-0449">Lipoprotein</keyword>
<dbReference type="FunFam" id="2.30.180.10:FF:000006">
    <property type="entry name" value="Fasciclin-like arabinogalactan protein 11"/>
    <property type="match status" value="1"/>
</dbReference>
<evidence type="ECO:0000256" key="13">
    <source>
        <dbReference type="ARBA" id="ARBA00023180"/>
    </source>
</evidence>
<dbReference type="PANTHER" id="PTHR31942:SF72">
    <property type="entry name" value="MLO-LIKE PROTEIN"/>
    <property type="match status" value="1"/>
</dbReference>
<keyword evidence="11 17" id="KW-1133">Transmembrane helix</keyword>
<feature type="transmembrane region" description="Helical" evidence="17">
    <location>
        <begin position="297"/>
        <end position="318"/>
    </location>
</feature>
<evidence type="ECO:0000256" key="3">
    <source>
        <dbReference type="ARBA" id="ARBA00006574"/>
    </source>
</evidence>
<dbReference type="Pfam" id="PF02469">
    <property type="entry name" value="Fasciclin"/>
    <property type="match status" value="1"/>
</dbReference>
<keyword evidence="20" id="KW-1185">Reference proteome</keyword>
<dbReference type="GO" id="GO:0009834">
    <property type="term" value="P:plant-type secondary cell wall biogenesis"/>
    <property type="evidence" value="ECO:0007669"/>
    <property type="project" value="UniProtKB-ARBA"/>
</dbReference>
<feature type="transmembrane region" description="Helical" evidence="17">
    <location>
        <begin position="352"/>
        <end position="376"/>
    </location>
</feature>
<dbReference type="Gene3D" id="2.30.180.10">
    <property type="entry name" value="FAS1 domain"/>
    <property type="match status" value="1"/>
</dbReference>
<dbReference type="SUPFAM" id="SSF82153">
    <property type="entry name" value="FAS1 domain"/>
    <property type="match status" value="1"/>
</dbReference>
<dbReference type="AlphaFoldDB" id="A0AAQ3QAD2"/>
<evidence type="ECO:0000259" key="18">
    <source>
        <dbReference type="PROSITE" id="PS50213"/>
    </source>
</evidence>
<comment type="similarity">
    <text evidence="3">Belongs to the MLO family.</text>
</comment>
<keyword evidence="14" id="KW-0568">Pathogenesis-related protein</keyword>
<keyword evidence="9" id="KW-0611">Plant defense</keyword>
<keyword evidence="12 17" id="KW-0472">Membrane</keyword>
<dbReference type="InterPro" id="IPR004326">
    <property type="entry name" value="Mlo"/>
</dbReference>
<dbReference type="InterPro" id="IPR036378">
    <property type="entry name" value="FAS1_dom_sf"/>
</dbReference>
<feature type="compositionally biased region" description="Low complexity" evidence="16">
    <location>
        <begin position="803"/>
        <end position="818"/>
    </location>
</feature>
<evidence type="ECO:0000256" key="11">
    <source>
        <dbReference type="ARBA" id="ARBA00022989"/>
    </source>
</evidence>
<sequence length="846" mass="94344">MDVKRAFKYVDVYRGVLQIEMAGLEASLESTPTWAVAGVCSILILSALAIEHALHELTLLLKRRKRKTLNQALNHVKAELRNLGFMSLLLTVAKQPISKICIPTGLGDSFLPCKDAAPPGRFTEEHSCQKKGKISLVSSQGTQQLQLLIIVLAVFHILCCLVTLLLGEVKMKRWKSWEEETKTLDYQLSNDPRRFNLLQQTAFGERHLKSWSNHNLFIWIVCFFRQFTNSVSKADYFSLRHGFIAIHFSQDCMFDFRKYLQRTVDKDFAVVVSISFWIWMFSVFFIFFNAYDFYSHYWLPFIPLVILLVIGTKLEVIITTMCLKSSNQAIVIPGTLSVELDNKNFWFGQPRLLLHLMQFILIQNSFQLAFFTWAWYNFGLRSCFHRENSDIILTFGIGILVEFLCAYVTLPLYALVTQMGSSMKETIFTDEVINGLKDWKRRAKKNLARQRSLNSNTSLTPSLTSCTDEASTSYSKSKSNMPRKPEFKFPSGRLELLEVQRVVQEIIQHGGNNMPSDGQDPNLPMKGAKIFLRKKFLAEKGLGISIYEVVKEDKSMLFPALANSTPLPAHSNSILHLALFSYKYILTFCCCCYYYGMQIAMASLIATFLLLVAVAGVAESATVAPGPKAAPLNLTGILEKGGQYVTFLRLLKETQVLGQIESQLNSSFNGLTIFAPTDNAFNNLKAGTLNSLTTQEQVSLVLFHVLPRYYSPSTFETTSNPVNTQASGSNGVYTVNITSSSNQVNVSTGVNEVPVNNNLYMDFPLAVYSVDKVLLPSELFGVKPPSAAPAPVKEPAGKGNPKAPATADAPEASADQATPSEASFRSAEGRVRLAGILGLAMSILLL</sequence>
<proteinExistence type="inferred from homology"/>
<evidence type="ECO:0000256" key="7">
    <source>
        <dbReference type="ARBA" id="ARBA00022692"/>
    </source>
</evidence>
<dbReference type="GO" id="GO:0098552">
    <property type="term" value="C:side of membrane"/>
    <property type="evidence" value="ECO:0007669"/>
    <property type="project" value="UniProtKB-KW"/>
</dbReference>
<keyword evidence="5" id="KW-1003">Cell membrane</keyword>
<keyword evidence="13" id="KW-0325">Glycoprotein</keyword>